<dbReference type="AlphaFoldDB" id="A0A915IN53"/>
<organism evidence="1 2">
    <name type="scientific">Romanomermis culicivorax</name>
    <name type="common">Nematode worm</name>
    <dbReference type="NCBI Taxonomy" id="13658"/>
    <lineage>
        <taxon>Eukaryota</taxon>
        <taxon>Metazoa</taxon>
        <taxon>Ecdysozoa</taxon>
        <taxon>Nematoda</taxon>
        <taxon>Enoplea</taxon>
        <taxon>Dorylaimia</taxon>
        <taxon>Mermithida</taxon>
        <taxon>Mermithoidea</taxon>
        <taxon>Mermithidae</taxon>
        <taxon>Romanomermis</taxon>
    </lineage>
</organism>
<protein>
    <submittedName>
        <fullName evidence="2">Uncharacterized protein</fullName>
    </submittedName>
</protein>
<accession>A0A915IN53</accession>
<proteinExistence type="predicted"/>
<reference evidence="2" key="1">
    <citation type="submission" date="2022-11" db="UniProtKB">
        <authorList>
            <consortium name="WormBaseParasite"/>
        </authorList>
    </citation>
    <scope>IDENTIFICATION</scope>
</reference>
<keyword evidence="1" id="KW-1185">Reference proteome</keyword>
<evidence type="ECO:0000313" key="1">
    <source>
        <dbReference type="Proteomes" id="UP000887565"/>
    </source>
</evidence>
<evidence type="ECO:0000313" key="2">
    <source>
        <dbReference type="WBParaSite" id="nRc.2.0.1.t15240-RA"/>
    </source>
</evidence>
<dbReference type="WBParaSite" id="nRc.2.0.1.t15240-RA">
    <property type="protein sequence ID" value="nRc.2.0.1.t15240-RA"/>
    <property type="gene ID" value="nRc.2.0.1.g15240"/>
</dbReference>
<sequence>MNPLNAETIENIYGNTLNKLHDMLTSNSKLFMFKFSRFSLAPFSSLRAFQFSSFINSLRQSVFTLQKNLYEHNWEIRLLEEKPRIAQNFRFLIKNEHICESIIEENRIENTTRNYLQDIAAQDK</sequence>
<name>A0A915IN53_ROMCU</name>
<dbReference type="Proteomes" id="UP000887565">
    <property type="component" value="Unplaced"/>
</dbReference>